<evidence type="ECO:0008006" key="4">
    <source>
        <dbReference type="Google" id="ProtNLM"/>
    </source>
</evidence>
<gene>
    <name evidence="2" type="ORF">K9B37_13380</name>
</gene>
<reference evidence="2 3" key="1">
    <citation type="submission" date="2021-09" db="EMBL/GenBank/DDBJ databases">
        <title>The complete genome sequence of a new microorganism.</title>
        <authorList>
            <person name="Zi Z."/>
        </authorList>
    </citation>
    <scope>NUCLEOTIDE SEQUENCE [LARGE SCALE GENOMIC DNA]</scope>
    <source>
        <strain evidence="2 3">WGZ8</strain>
    </source>
</reference>
<sequence>MRGFLLSASEIGIWTFCQLANPEAGLFDSPMHRFLQKLRRAAVRLFGHRTHEGLTAVEYEAVCLLAYEGRDALAKAREQAAYCHRMKSSSGVIFWTSVADEVARRTGRATAKGDEGQRQTPRGSS</sequence>
<dbReference type="RefSeq" id="WP_224313594.1">
    <property type="nucleotide sequence ID" value="NZ_JAIRBM010000009.1"/>
</dbReference>
<feature type="region of interest" description="Disordered" evidence="1">
    <location>
        <begin position="106"/>
        <end position="125"/>
    </location>
</feature>
<protein>
    <recommendedName>
        <fullName evidence="4">DUF982 domain-containing protein</fullName>
    </recommendedName>
</protein>
<proteinExistence type="predicted"/>
<organism evidence="2 3">
    <name type="scientific">Microvirga puerhi</name>
    <dbReference type="NCBI Taxonomy" id="2876078"/>
    <lineage>
        <taxon>Bacteria</taxon>
        <taxon>Pseudomonadati</taxon>
        <taxon>Pseudomonadota</taxon>
        <taxon>Alphaproteobacteria</taxon>
        <taxon>Hyphomicrobiales</taxon>
        <taxon>Methylobacteriaceae</taxon>
        <taxon>Microvirga</taxon>
    </lineage>
</organism>
<keyword evidence="3" id="KW-1185">Reference proteome</keyword>
<evidence type="ECO:0000313" key="2">
    <source>
        <dbReference type="EMBL" id="MBZ6077269.1"/>
    </source>
</evidence>
<dbReference type="EMBL" id="JAIRBM010000009">
    <property type="protein sequence ID" value="MBZ6077269.1"/>
    <property type="molecule type" value="Genomic_DNA"/>
</dbReference>
<evidence type="ECO:0000256" key="1">
    <source>
        <dbReference type="SAM" id="MobiDB-lite"/>
    </source>
</evidence>
<comment type="caution">
    <text evidence="2">The sequence shown here is derived from an EMBL/GenBank/DDBJ whole genome shotgun (WGS) entry which is preliminary data.</text>
</comment>
<name>A0ABS7VNZ7_9HYPH</name>
<evidence type="ECO:0000313" key="3">
    <source>
        <dbReference type="Proteomes" id="UP000704176"/>
    </source>
</evidence>
<accession>A0ABS7VNZ7</accession>
<dbReference type="Proteomes" id="UP000704176">
    <property type="component" value="Unassembled WGS sequence"/>
</dbReference>